<dbReference type="Proteomes" id="UP000657592">
    <property type="component" value="Unassembled WGS sequence"/>
</dbReference>
<protein>
    <submittedName>
        <fullName evidence="2">Uncharacterized protein</fullName>
    </submittedName>
</protein>
<organism evidence="2 3">
    <name type="scientific">Microbacterium album</name>
    <dbReference type="NCBI Taxonomy" id="2053191"/>
    <lineage>
        <taxon>Bacteria</taxon>
        <taxon>Bacillati</taxon>
        <taxon>Actinomycetota</taxon>
        <taxon>Actinomycetes</taxon>
        <taxon>Micrococcales</taxon>
        <taxon>Microbacteriaceae</taxon>
        <taxon>Microbacterium</taxon>
    </lineage>
</organism>
<keyword evidence="1" id="KW-0812">Transmembrane</keyword>
<proteinExistence type="predicted"/>
<comment type="caution">
    <text evidence="2">The sequence shown here is derived from an EMBL/GenBank/DDBJ whole genome shotgun (WGS) entry which is preliminary data.</text>
</comment>
<feature type="transmembrane region" description="Helical" evidence="1">
    <location>
        <begin position="124"/>
        <end position="145"/>
    </location>
</feature>
<feature type="transmembrane region" description="Helical" evidence="1">
    <location>
        <begin position="91"/>
        <end position="112"/>
    </location>
</feature>
<evidence type="ECO:0000313" key="2">
    <source>
        <dbReference type="EMBL" id="GGH42837.1"/>
    </source>
</evidence>
<evidence type="ECO:0000313" key="3">
    <source>
        <dbReference type="Proteomes" id="UP000657592"/>
    </source>
</evidence>
<dbReference type="EMBL" id="BMJY01000005">
    <property type="protein sequence ID" value="GGH42837.1"/>
    <property type="molecule type" value="Genomic_DNA"/>
</dbReference>
<keyword evidence="1" id="KW-1133">Transmembrane helix</keyword>
<feature type="transmembrane region" description="Helical" evidence="1">
    <location>
        <begin position="151"/>
        <end position="171"/>
    </location>
</feature>
<keyword evidence="1" id="KW-0472">Membrane</keyword>
<keyword evidence="3" id="KW-1185">Reference proteome</keyword>
<sequence>MSDLRTAVDWARTARFEGPVRLGDIEAELERRPLESPPEDRPWAGRLAMSLGFVLHGVLIGAPALGTLALVANPGFWGGAPVWSEGLSLQLYVAGYVVGILYAVAAVVMWVADRRRRSRQGLQLVSLLAVIAVLTCGLLLLPAFAEVRANALTPAVVLAALSLAGLLAMTLTSRLRSDDAAEHPLDGLDAHGKQLLHNRTEVLRILVQRGVLPRDVMSKAILAPLGTWSTLDDQ</sequence>
<dbReference type="AlphaFoldDB" id="A0A917MLT2"/>
<feature type="transmembrane region" description="Helical" evidence="1">
    <location>
        <begin position="51"/>
        <end position="71"/>
    </location>
</feature>
<name>A0A917MLT2_9MICO</name>
<reference evidence="2" key="1">
    <citation type="journal article" date="2014" name="Int. J. Syst. Evol. Microbiol.">
        <title>Complete genome sequence of Corynebacterium casei LMG S-19264T (=DSM 44701T), isolated from a smear-ripened cheese.</title>
        <authorList>
            <consortium name="US DOE Joint Genome Institute (JGI-PGF)"/>
            <person name="Walter F."/>
            <person name="Albersmeier A."/>
            <person name="Kalinowski J."/>
            <person name="Ruckert C."/>
        </authorList>
    </citation>
    <scope>NUCLEOTIDE SEQUENCE</scope>
    <source>
        <strain evidence="2">CGMCC 1.15794</strain>
    </source>
</reference>
<dbReference type="RefSeq" id="WP_188755773.1">
    <property type="nucleotide sequence ID" value="NZ_BMJY01000005.1"/>
</dbReference>
<accession>A0A917MLT2</accession>
<gene>
    <name evidence="2" type="ORF">GCM10010921_16320</name>
</gene>
<evidence type="ECO:0000256" key="1">
    <source>
        <dbReference type="SAM" id="Phobius"/>
    </source>
</evidence>
<reference evidence="2" key="2">
    <citation type="submission" date="2020-09" db="EMBL/GenBank/DDBJ databases">
        <authorList>
            <person name="Sun Q."/>
            <person name="Zhou Y."/>
        </authorList>
    </citation>
    <scope>NUCLEOTIDE SEQUENCE</scope>
    <source>
        <strain evidence="2">CGMCC 1.15794</strain>
    </source>
</reference>